<dbReference type="AlphaFoldDB" id="A0ABD3JRP4"/>
<dbReference type="PANTHER" id="PTHR33982">
    <property type="entry name" value="OUTER ENVELOPE MEMBRANE PROTEIN 7-RELATED"/>
    <property type="match status" value="1"/>
</dbReference>
<feature type="transmembrane region" description="Helical" evidence="1">
    <location>
        <begin position="21"/>
        <end position="38"/>
    </location>
</feature>
<keyword evidence="3" id="KW-1185">Reference proteome</keyword>
<dbReference type="Proteomes" id="UP001634007">
    <property type="component" value="Unassembled WGS sequence"/>
</dbReference>
<protein>
    <submittedName>
        <fullName evidence="2">Uncharacterized protein</fullName>
    </submittedName>
</protein>
<feature type="non-terminal residue" evidence="2">
    <location>
        <position position="1"/>
    </location>
</feature>
<evidence type="ECO:0000256" key="1">
    <source>
        <dbReference type="SAM" id="Phobius"/>
    </source>
</evidence>
<gene>
    <name evidence="2" type="ORF">ACJRO7_027576</name>
</gene>
<proteinExistence type="predicted"/>
<evidence type="ECO:0000313" key="2">
    <source>
        <dbReference type="EMBL" id="KAL3730576.1"/>
    </source>
</evidence>
<comment type="caution">
    <text evidence="2">The sequence shown here is derived from an EMBL/GenBank/DDBJ whole genome shotgun (WGS) entry which is preliminary data.</text>
</comment>
<dbReference type="PANTHER" id="PTHR33982:SF4">
    <property type="entry name" value="TRANSMEMBRANE PROTEIN"/>
    <property type="match status" value="1"/>
</dbReference>
<keyword evidence="1" id="KW-0812">Transmembrane</keyword>
<sequence>EREREREMMDRTKMNAMRIGLIVIGALAFGYLTLQLGFKPLLENAQVAAAEASTSSSQDRAALRNK</sequence>
<accession>A0ABD3JRP4</accession>
<reference evidence="2 3" key="1">
    <citation type="submission" date="2024-11" db="EMBL/GenBank/DDBJ databases">
        <title>Chromosome-level genome assembly of Eucalyptus globulus Labill. provides insights into its genome evolution.</title>
        <authorList>
            <person name="Li X."/>
        </authorList>
    </citation>
    <scope>NUCLEOTIDE SEQUENCE [LARGE SCALE GENOMIC DNA]</scope>
    <source>
        <strain evidence="2">CL2024</strain>
        <tissue evidence="2">Fresh tender leaves</tissue>
    </source>
</reference>
<keyword evidence="1" id="KW-1133">Transmembrane helix</keyword>
<organism evidence="2 3">
    <name type="scientific">Eucalyptus globulus</name>
    <name type="common">Tasmanian blue gum</name>
    <dbReference type="NCBI Taxonomy" id="34317"/>
    <lineage>
        <taxon>Eukaryota</taxon>
        <taxon>Viridiplantae</taxon>
        <taxon>Streptophyta</taxon>
        <taxon>Embryophyta</taxon>
        <taxon>Tracheophyta</taxon>
        <taxon>Spermatophyta</taxon>
        <taxon>Magnoliopsida</taxon>
        <taxon>eudicotyledons</taxon>
        <taxon>Gunneridae</taxon>
        <taxon>Pentapetalae</taxon>
        <taxon>rosids</taxon>
        <taxon>malvids</taxon>
        <taxon>Myrtales</taxon>
        <taxon>Myrtaceae</taxon>
        <taxon>Myrtoideae</taxon>
        <taxon>Eucalypteae</taxon>
        <taxon>Eucalyptus</taxon>
    </lineage>
</organism>
<evidence type="ECO:0000313" key="3">
    <source>
        <dbReference type="Proteomes" id="UP001634007"/>
    </source>
</evidence>
<dbReference type="InterPro" id="IPR038944">
    <property type="entry name" value="OEP7-like"/>
</dbReference>
<dbReference type="EMBL" id="JBJKBG010000007">
    <property type="protein sequence ID" value="KAL3730576.1"/>
    <property type="molecule type" value="Genomic_DNA"/>
</dbReference>
<name>A0ABD3JRP4_EUCGL</name>
<keyword evidence="1" id="KW-0472">Membrane</keyword>